<dbReference type="PROSITE" id="PS00455">
    <property type="entry name" value="AMP_BINDING"/>
    <property type="match status" value="1"/>
</dbReference>
<evidence type="ECO:0000313" key="4">
    <source>
        <dbReference type="EMBL" id="PVU97275.1"/>
    </source>
</evidence>
<proteinExistence type="predicted"/>
<evidence type="ECO:0000256" key="1">
    <source>
        <dbReference type="ARBA" id="ARBA00022741"/>
    </source>
</evidence>
<reference evidence="4 5" key="1">
    <citation type="journal article" date="2018" name="MBio">
        <title>Comparative Genomics Reveals the Core Gene Toolbox for the Fungus-Insect Symbiosis.</title>
        <authorList>
            <person name="Wang Y."/>
            <person name="Stata M."/>
            <person name="Wang W."/>
            <person name="Stajich J.E."/>
            <person name="White M.M."/>
            <person name="Moncalvo J.M."/>
        </authorList>
    </citation>
    <scope>NUCLEOTIDE SEQUENCE [LARGE SCALE GENOMIC DNA]</scope>
    <source>
        <strain evidence="4 5">AUS-77-4</strain>
    </source>
</reference>
<keyword evidence="1" id="KW-0547">Nucleotide-binding</keyword>
<dbReference type="PANTHER" id="PTHR43272:SF33">
    <property type="entry name" value="AMP-BINDING DOMAIN-CONTAINING PROTEIN-RELATED"/>
    <property type="match status" value="1"/>
</dbReference>
<dbReference type="PANTHER" id="PTHR43272">
    <property type="entry name" value="LONG-CHAIN-FATTY-ACID--COA LIGASE"/>
    <property type="match status" value="1"/>
</dbReference>
<dbReference type="EMBL" id="MBFT01000113">
    <property type="protein sequence ID" value="PVU97275.1"/>
    <property type="molecule type" value="Genomic_DNA"/>
</dbReference>
<dbReference type="AlphaFoldDB" id="A0A2T9YY66"/>
<feature type="domain" description="AMP-dependent synthetase/ligase" evidence="3">
    <location>
        <begin position="71"/>
        <end position="508"/>
    </location>
</feature>
<comment type="caution">
    <text evidence="4">The sequence shown here is derived from an EMBL/GenBank/DDBJ whole genome shotgun (WGS) entry which is preliminary data.</text>
</comment>
<evidence type="ECO:0000313" key="5">
    <source>
        <dbReference type="Proteomes" id="UP000245699"/>
    </source>
</evidence>
<dbReference type="SUPFAM" id="SSF56801">
    <property type="entry name" value="Acetyl-CoA synthetase-like"/>
    <property type="match status" value="1"/>
</dbReference>
<evidence type="ECO:0000256" key="2">
    <source>
        <dbReference type="ARBA" id="ARBA00022840"/>
    </source>
</evidence>
<dbReference type="InterPro" id="IPR000873">
    <property type="entry name" value="AMP-dep_synth/lig_dom"/>
</dbReference>
<dbReference type="Gene3D" id="3.40.50.12780">
    <property type="entry name" value="N-terminal domain of ligase-like"/>
    <property type="match status" value="1"/>
</dbReference>
<name>A0A2T9YY66_9FUNG</name>
<protein>
    <recommendedName>
        <fullName evidence="3">AMP-dependent synthetase/ligase domain-containing protein</fullName>
    </recommendedName>
</protein>
<dbReference type="GO" id="GO:0016020">
    <property type="term" value="C:membrane"/>
    <property type="evidence" value="ECO:0007669"/>
    <property type="project" value="TreeGrafter"/>
</dbReference>
<dbReference type="GO" id="GO:0005783">
    <property type="term" value="C:endoplasmic reticulum"/>
    <property type="evidence" value="ECO:0007669"/>
    <property type="project" value="TreeGrafter"/>
</dbReference>
<dbReference type="GO" id="GO:0004467">
    <property type="term" value="F:long-chain fatty acid-CoA ligase activity"/>
    <property type="evidence" value="ECO:0007669"/>
    <property type="project" value="TreeGrafter"/>
</dbReference>
<dbReference type="InterPro" id="IPR020845">
    <property type="entry name" value="AMP-binding_CS"/>
</dbReference>
<dbReference type="Proteomes" id="UP000245699">
    <property type="component" value="Unassembled WGS sequence"/>
</dbReference>
<evidence type="ECO:0000259" key="3">
    <source>
        <dbReference type="Pfam" id="PF00501"/>
    </source>
</evidence>
<dbReference type="STRING" id="61424.A0A2T9YY66"/>
<dbReference type="InterPro" id="IPR042099">
    <property type="entry name" value="ANL_N_sf"/>
</dbReference>
<organism evidence="4 5">
    <name type="scientific">Furculomyces boomerangus</name>
    <dbReference type="NCBI Taxonomy" id="61424"/>
    <lineage>
        <taxon>Eukaryota</taxon>
        <taxon>Fungi</taxon>
        <taxon>Fungi incertae sedis</taxon>
        <taxon>Zoopagomycota</taxon>
        <taxon>Kickxellomycotina</taxon>
        <taxon>Harpellomycetes</taxon>
        <taxon>Harpellales</taxon>
        <taxon>Harpellaceae</taxon>
        <taxon>Furculomyces</taxon>
    </lineage>
</organism>
<sequence>MRFNEDNLKAYVVPNSAVKGSTPVLRNLTNIESLDVLLHPEIKTAYDIFWESAKKIPNEPYLGYRPFDKEKKAFMPYEYLKYGEVAKRVTNLGAGLMHIRLLHCNSKEEKELIERRQWSVAIYSNNRPEWMITEFAIVSQSLYSVGLCDTLGESSMEYIINHSEITVVVGILDKTIKVLRSIKKVPNIRAVVVIESTQDINEKLRASKPLGDSVLSIGDLRKISKDLGVDLYTIDEVEAIGNASGIKDFPPKPDDIYTILYTSGTTGNPKGVVLTHTNYTVSARSYGKRMRKNGVTPVMISYLPLPHGYGRMIELVITLEGGILGYSTGDVSKIFEDCQALQPTFFPGVPRLLTRLYDQFTAATVNAPGIKGIIARKAFSEKLENMKNGKGYFHSIWDNLIFNKTRSFISNRLNLIMSGSAPLSAEVADFLRIALCTEISEAYGSTETSATGTMQIMDDTSIGHVGPPNFGMEIKLRDVPEMNYLVTDEPKPRGEVCIRGKAIFREYLKDKENTENSLIGDGWFATGDIGRMNEDGTISIIDRKKSIFKISQGEYVAPEKIEIILMRHPLVMQAFVHGFSDKSYIIGIIVPDPTTFVPWAANILDTETKLTGNAEKDSGTFESLCKNKNIVAKYLEEISEFSRKSGLVGFEILKKIYLEHIPFDIEGNGLLTPTFKLKRGDAIKAYKKIVENMYASP</sequence>
<gene>
    <name evidence="4" type="ORF">BB559_002095</name>
</gene>
<keyword evidence="2" id="KW-0067">ATP-binding</keyword>
<dbReference type="Pfam" id="PF00501">
    <property type="entry name" value="AMP-binding"/>
    <property type="match status" value="1"/>
</dbReference>
<keyword evidence="5" id="KW-1185">Reference proteome</keyword>
<dbReference type="GO" id="GO:0005524">
    <property type="term" value="F:ATP binding"/>
    <property type="evidence" value="ECO:0007669"/>
    <property type="project" value="UniProtKB-KW"/>
</dbReference>
<dbReference type="OrthoDB" id="1700726at2759"/>
<accession>A0A2T9YY66</accession>